<organism evidence="2 3">
    <name type="scientific">Pediococcus acidilactici DSM 20284</name>
    <dbReference type="NCBI Taxonomy" id="862514"/>
    <lineage>
        <taxon>Bacteria</taxon>
        <taxon>Bacillati</taxon>
        <taxon>Bacillota</taxon>
        <taxon>Bacilli</taxon>
        <taxon>Lactobacillales</taxon>
        <taxon>Lactobacillaceae</taxon>
        <taxon>Pediococcus</taxon>
        <taxon>Pediococcus acidilactici group</taxon>
    </lineage>
</organism>
<keyword evidence="3" id="KW-1185">Reference proteome</keyword>
<dbReference type="EMBL" id="AEEG01000002">
    <property type="protein sequence ID" value="EFL96597.1"/>
    <property type="molecule type" value="Genomic_DNA"/>
</dbReference>
<reference evidence="2" key="1">
    <citation type="submission" date="2010-07" db="EMBL/GenBank/DDBJ databases">
        <authorList>
            <person name="Muzny D."/>
            <person name="Qin X."/>
            <person name="Deng J."/>
            <person name="Jiang H."/>
            <person name="Liu Y."/>
            <person name="Qu J."/>
            <person name="Song X.-Z."/>
            <person name="Zhang L."/>
            <person name="Thornton R."/>
            <person name="Coyle M."/>
            <person name="Francisco L."/>
            <person name="Jackson L."/>
            <person name="Javaid M."/>
            <person name="Korchina V."/>
            <person name="Kovar C."/>
            <person name="Mata R."/>
            <person name="Mathew T."/>
            <person name="Ngo R."/>
            <person name="Nguyen L."/>
            <person name="Nguyen N."/>
            <person name="Okwuonu G."/>
            <person name="Ongeri F."/>
            <person name="Pham C."/>
            <person name="Simmons D."/>
            <person name="Wilczek-Boney K."/>
            <person name="Hale W."/>
            <person name="Jakkamsetti A."/>
            <person name="Pham P."/>
            <person name="Ruth R."/>
            <person name="San Lucas F."/>
            <person name="Warren J."/>
            <person name="Zhang J."/>
            <person name="Zhao Z."/>
            <person name="Zhou C."/>
            <person name="Zhu D."/>
            <person name="Lee S."/>
            <person name="Bess C."/>
            <person name="Blankenburg K."/>
            <person name="Forbes L."/>
            <person name="Fu Q."/>
            <person name="Gubbala S."/>
            <person name="Hirani K."/>
            <person name="Jayaseelan J.C."/>
            <person name="Lara F."/>
            <person name="Munidasa M."/>
            <person name="Palculict T."/>
            <person name="Patil S."/>
            <person name="Pu L.-L."/>
            <person name="Saada N."/>
            <person name="Tang L."/>
            <person name="Weissenberger G."/>
            <person name="Zhu Y."/>
            <person name="Hemphill L."/>
            <person name="Shang Y."/>
            <person name="Youmans B."/>
            <person name="Ayvaz T."/>
            <person name="Ross M."/>
            <person name="Santibanez J."/>
            <person name="Aqrawi P."/>
            <person name="Gross S."/>
            <person name="Joshi V."/>
            <person name="Fowler G."/>
            <person name="Nazareth L."/>
            <person name="Reid J."/>
            <person name="Worley K."/>
            <person name="Petrosino J."/>
            <person name="Highlander S."/>
            <person name="Gibbs R."/>
        </authorList>
    </citation>
    <scope>NUCLEOTIDE SEQUENCE [LARGE SCALE GENOMIC DNA]</scope>
    <source>
        <strain evidence="2">DSM 20284</strain>
    </source>
</reference>
<evidence type="ECO:0000313" key="2">
    <source>
        <dbReference type="EMBL" id="EFL96597.1"/>
    </source>
</evidence>
<evidence type="ECO:0008006" key="4">
    <source>
        <dbReference type="Google" id="ProtNLM"/>
    </source>
</evidence>
<dbReference type="AlphaFoldDB" id="E0NED8"/>
<dbReference type="InterPro" id="IPR050282">
    <property type="entry name" value="Cycloisomerase_2"/>
</dbReference>
<dbReference type="InterPro" id="IPR015943">
    <property type="entry name" value="WD40/YVTN_repeat-like_dom_sf"/>
</dbReference>
<dbReference type="PANTHER" id="PTHR30344">
    <property type="entry name" value="6-PHOSPHOGLUCONOLACTONASE-RELATED"/>
    <property type="match status" value="1"/>
</dbReference>
<comment type="similarity">
    <text evidence="1">Belongs to the cycloisomerase 2 family.</text>
</comment>
<dbReference type="HOGENOM" id="CLU_038716_3_1_9"/>
<dbReference type="PANTHER" id="PTHR30344:SF1">
    <property type="entry name" value="6-PHOSPHOGLUCONOLACTONASE"/>
    <property type="match status" value="1"/>
</dbReference>
<dbReference type="SUPFAM" id="SSF51004">
    <property type="entry name" value="C-terminal (heme d1) domain of cytochrome cd1-nitrite reductase"/>
    <property type="match status" value="1"/>
</dbReference>
<accession>E0NED8</accession>
<sequence length="355" mass="39751">MKYAILNGEFYLERSTSAMIETILLGTYTKQTSEGIYQVELDTTQKQLQNLQLVAKVENPTYLTVSHQQMLYAVDRYQDQGGVSVTQLGDRSQVLQHLVQPGTPPAYVTVDEHRHLVFDANYHEGTVHAYQIQADGTLNLAHTFTNQGSGPRPEQSEAHPHYVDRTPDEHLVVCDLGCDEVFILDYDAATGFQTVSKYETAPGFGPRHVVFNQQGNTAYLVGELASEVEVLNYHNGEFRHVQTLKTIPDDWEQHNGAAAIRITSDNRFVYVSNRGHDSIAVFAVNDDGTLELIQNCAIAGSFPRDFALNADERFLVCGNQTTNNLSLFERNSENGKLKLIQKDFAAPEVVCVYFK</sequence>
<name>E0NED8_PEDAC</name>
<dbReference type="InterPro" id="IPR011048">
    <property type="entry name" value="Haem_d1_sf"/>
</dbReference>
<comment type="caution">
    <text evidence="2">The sequence shown here is derived from an EMBL/GenBank/DDBJ whole genome shotgun (WGS) entry which is preliminary data.</text>
</comment>
<dbReference type="Gene3D" id="2.130.10.10">
    <property type="entry name" value="YVTN repeat-like/Quinoprotein amine dehydrogenase"/>
    <property type="match status" value="1"/>
</dbReference>
<evidence type="ECO:0000256" key="1">
    <source>
        <dbReference type="ARBA" id="ARBA00005564"/>
    </source>
</evidence>
<dbReference type="GO" id="GO:0017057">
    <property type="term" value="F:6-phosphogluconolactonase activity"/>
    <property type="evidence" value="ECO:0007669"/>
    <property type="project" value="TreeGrafter"/>
</dbReference>
<proteinExistence type="inferred from homology"/>
<gene>
    <name evidence="2" type="ORF">HMPREF0623_0648</name>
</gene>
<dbReference type="InterPro" id="IPR019405">
    <property type="entry name" value="Lactonase_7-beta_prop"/>
</dbReference>
<evidence type="ECO:0000313" key="3">
    <source>
        <dbReference type="Proteomes" id="UP000004470"/>
    </source>
</evidence>
<protein>
    <recommendedName>
        <fullName evidence="4">6-phosphogluconolactonase</fullName>
    </recommendedName>
</protein>
<dbReference type="Pfam" id="PF10282">
    <property type="entry name" value="Lactonase"/>
    <property type="match status" value="1"/>
</dbReference>
<dbReference type="Proteomes" id="UP000004470">
    <property type="component" value="Unassembled WGS sequence"/>
</dbReference>
<dbReference type="GO" id="GO:0005829">
    <property type="term" value="C:cytosol"/>
    <property type="evidence" value="ECO:0007669"/>
    <property type="project" value="TreeGrafter"/>
</dbReference>
<dbReference type="eggNOG" id="COG2706">
    <property type="taxonomic scope" value="Bacteria"/>
</dbReference>